<reference evidence="5" key="2">
    <citation type="submission" date="2025-08" db="UniProtKB">
        <authorList>
            <consortium name="Ensembl"/>
        </authorList>
    </citation>
    <scope>IDENTIFICATION</scope>
</reference>
<sequence>PSCPVLWQISVRQSQSLCAGEQDFILMRRAAVVESLSRLGVSSTQDSVPHVALLGSGGGQRAAVALLGSLYQMQEEGLLDTVLYLGGVSGSTWSMASLYSDPWWSSNMERAMSRLSGPDVSLDEALAWLGQRAKGEDFSLSDIWGVLTSAGIMKQLDLRRLSEDSDRNATNPYPIYSAVERSCKWFELTPHESGFTELGLFVNTSRLGSTHLEPELQMDMVSLQGYDHLDLTHAFIFPKQRYKKSQCLTKVNTKRNPYNISYDHCKLFYNWSKEHIHLTDAGIMLNMPFPPFLGDKRDTDLLIALDFSAGDVFETVTLARDYAAKVNKPFPEIDDKVLEDKDWPKDCYVFQGEGKQPTIVYMPLFNRNNCKDAEEVRQRMKEFSTFQLPFNQEKISSLLEIAKDNMKNNKETILREISKAVERRQNKR</sequence>
<proteinExistence type="predicted"/>
<dbReference type="GO" id="GO:0005654">
    <property type="term" value="C:nucleoplasm"/>
    <property type="evidence" value="ECO:0007669"/>
    <property type="project" value="TreeGrafter"/>
</dbReference>
<dbReference type="GO" id="GO:0005635">
    <property type="term" value="C:nuclear envelope"/>
    <property type="evidence" value="ECO:0007669"/>
    <property type="project" value="TreeGrafter"/>
</dbReference>
<organism evidence="5 6">
    <name type="scientific">Myripristis murdjan</name>
    <name type="common">pinecone soldierfish</name>
    <dbReference type="NCBI Taxonomy" id="586833"/>
    <lineage>
        <taxon>Eukaryota</taxon>
        <taxon>Metazoa</taxon>
        <taxon>Chordata</taxon>
        <taxon>Craniata</taxon>
        <taxon>Vertebrata</taxon>
        <taxon>Euteleostomi</taxon>
        <taxon>Actinopterygii</taxon>
        <taxon>Neopterygii</taxon>
        <taxon>Teleostei</taxon>
        <taxon>Neoteleostei</taxon>
        <taxon>Acanthomorphata</taxon>
        <taxon>Holocentriformes</taxon>
        <taxon>Holocentridae</taxon>
        <taxon>Myripristis</taxon>
    </lineage>
</organism>
<evidence type="ECO:0000313" key="6">
    <source>
        <dbReference type="Proteomes" id="UP000472263"/>
    </source>
</evidence>
<evidence type="ECO:0000256" key="2">
    <source>
        <dbReference type="ARBA" id="ARBA00023098"/>
    </source>
</evidence>
<dbReference type="GO" id="GO:0005544">
    <property type="term" value="F:calcium-dependent phospholipid binding"/>
    <property type="evidence" value="ECO:0007669"/>
    <property type="project" value="TreeGrafter"/>
</dbReference>
<dbReference type="PROSITE" id="PS51210">
    <property type="entry name" value="PLA2C"/>
    <property type="match status" value="1"/>
</dbReference>
<protein>
    <recommendedName>
        <fullName evidence="4">PLA2c domain-containing protein</fullName>
    </recommendedName>
</protein>
<dbReference type="GeneTree" id="ENSGT01030000234606"/>
<name>A0A668AW69_9TELE</name>
<keyword evidence="3" id="KW-0442">Lipid degradation</keyword>
<dbReference type="Gene3D" id="3.40.1090.10">
    <property type="entry name" value="Cytosolic phospholipase A2 catalytic domain"/>
    <property type="match status" value="1"/>
</dbReference>
<dbReference type="Proteomes" id="UP000472263">
    <property type="component" value="Chromosome 8"/>
</dbReference>
<keyword evidence="6" id="KW-1185">Reference proteome</keyword>
<evidence type="ECO:0000313" key="5">
    <source>
        <dbReference type="Ensembl" id="ENSMMDP00005054259.1"/>
    </source>
</evidence>
<dbReference type="SUPFAM" id="SSF52151">
    <property type="entry name" value="FabD/lysophospholipase-like"/>
    <property type="match status" value="1"/>
</dbReference>
<evidence type="ECO:0000256" key="1">
    <source>
        <dbReference type="ARBA" id="ARBA00022801"/>
    </source>
</evidence>
<dbReference type="Pfam" id="PF01735">
    <property type="entry name" value="PLA2_B"/>
    <property type="match status" value="1"/>
</dbReference>
<evidence type="ECO:0000259" key="4">
    <source>
        <dbReference type="PROSITE" id="PS51210"/>
    </source>
</evidence>
<dbReference type="PANTHER" id="PTHR10728">
    <property type="entry name" value="CYTOSOLIC PHOSPHOLIPASE A2"/>
    <property type="match status" value="1"/>
</dbReference>
<accession>A0A668AW69</accession>
<feature type="domain" description="PLA2c" evidence="4">
    <location>
        <begin position="2"/>
        <end position="428"/>
    </location>
</feature>
<dbReference type="AlphaFoldDB" id="A0A668AW69"/>
<dbReference type="GO" id="GO:0047498">
    <property type="term" value="F:calcium-dependent phospholipase A2 activity"/>
    <property type="evidence" value="ECO:0007669"/>
    <property type="project" value="TreeGrafter"/>
</dbReference>
<dbReference type="Ensembl" id="ENSMMDT00005055306.1">
    <property type="protein sequence ID" value="ENSMMDP00005054259.1"/>
    <property type="gene ID" value="ENSMMDG00005024359.1"/>
</dbReference>
<dbReference type="GO" id="GO:0005829">
    <property type="term" value="C:cytosol"/>
    <property type="evidence" value="ECO:0007669"/>
    <property type="project" value="TreeGrafter"/>
</dbReference>
<dbReference type="InParanoid" id="A0A668AW69"/>
<reference evidence="5" key="3">
    <citation type="submission" date="2025-09" db="UniProtKB">
        <authorList>
            <consortium name="Ensembl"/>
        </authorList>
    </citation>
    <scope>IDENTIFICATION</scope>
</reference>
<dbReference type="GO" id="GO:0046475">
    <property type="term" value="P:glycerophospholipid catabolic process"/>
    <property type="evidence" value="ECO:0007669"/>
    <property type="project" value="TreeGrafter"/>
</dbReference>
<reference evidence="5" key="1">
    <citation type="submission" date="2019-06" db="EMBL/GenBank/DDBJ databases">
        <authorList>
            <consortium name="Wellcome Sanger Institute Data Sharing"/>
        </authorList>
    </citation>
    <scope>NUCLEOTIDE SEQUENCE [LARGE SCALE GENOMIC DNA]</scope>
</reference>
<dbReference type="InterPro" id="IPR002642">
    <property type="entry name" value="LysoPLipase_cat_dom"/>
</dbReference>
<dbReference type="SMART" id="SM00022">
    <property type="entry name" value="PLAc"/>
    <property type="match status" value="1"/>
</dbReference>
<dbReference type="PANTHER" id="PTHR10728:SF39">
    <property type="entry name" value="CYTOSOLIC PHOSPHOLIPASE A2 GAMMA"/>
    <property type="match status" value="1"/>
</dbReference>
<keyword evidence="2 3" id="KW-0443">Lipid metabolism</keyword>
<keyword evidence="1 3" id="KW-0378">Hydrolase</keyword>
<evidence type="ECO:0000256" key="3">
    <source>
        <dbReference type="PROSITE-ProRule" id="PRU00555"/>
    </source>
</evidence>
<dbReference type="InterPro" id="IPR016035">
    <property type="entry name" value="Acyl_Trfase/lysoPLipase"/>
</dbReference>
<dbReference type="GO" id="GO:0005509">
    <property type="term" value="F:calcium ion binding"/>
    <property type="evidence" value="ECO:0007669"/>
    <property type="project" value="TreeGrafter"/>
</dbReference>